<dbReference type="Proteomes" id="UP001042704">
    <property type="component" value="Chromosome"/>
</dbReference>
<dbReference type="GO" id="GO:0110001">
    <property type="term" value="C:toxin-antitoxin complex"/>
    <property type="evidence" value="ECO:0007669"/>
    <property type="project" value="InterPro"/>
</dbReference>
<keyword evidence="2" id="KW-1277">Toxin-antitoxin system</keyword>
<dbReference type="Gene3D" id="1.20.120.580">
    <property type="entry name" value="bsu32300-like"/>
    <property type="match status" value="1"/>
</dbReference>
<gene>
    <name evidence="7" type="ORF">RJ40_10425</name>
</gene>
<evidence type="ECO:0000256" key="5">
    <source>
        <dbReference type="ARBA" id="ARBA00022801"/>
    </source>
</evidence>
<dbReference type="GeneID" id="76424782"/>
<dbReference type="PANTHER" id="PTHR34139:SF1">
    <property type="entry name" value="RNASE MJ1380-RELATED"/>
    <property type="match status" value="1"/>
</dbReference>
<dbReference type="PANTHER" id="PTHR34139">
    <property type="entry name" value="UPF0331 PROTEIN MJ0127"/>
    <property type="match status" value="1"/>
</dbReference>
<dbReference type="InterPro" id="IPR008201">
    <property type="entry name" value="HepT-like"/>
</dbReference>
<keyword evidence="3" id="KW-0540">Nuclease</keyword>
<evidence type="ECO:0000256" key="4">
    <source>
        <dbReference type="ARBA" id="ARBA00022741"/>
    </source>
</evidence>
<reference evidence="7" key="2">
    <citation type="submission" date="2019-02" db="EMBL/GenBank/DDBJ databases">
        <authorList>
            <person name="Chen S.-C."/>
            <person name="Chien H.-H."/>
            <person name="Lai M.-C."/>
        </authorList>
    </citation>
    <scope>NUCLEOTIDE SEQUENCE</scope>
    <source>
        <strain evidence="7">N2F9704</strain>
    </source>
</reference>
<dbReference type="GO" id="GO:0000166">
    <property type="term" value="F:nucleotide binding"/>
    <property type="evidence" value="ECO:0007669"/>
    <property type="project" value="UniProtKB-KW"/>
</dbReference>
<evidence type="ECO:0000256" key="2">
    <source>
        <dbReference type="ARBA" id="ARBA00022649"/>
    </source>
</evidence>
<dbReference type="KEGG" id="maqe:RJ40_10425"/>
<keyword evidence="4" id="KW-0547">Nucleotide-binding</keyword>
<evidence type="ECO:0000313" key="8">
    <source>
        <dbReference type="Proteomes" id="UP001042704"/>
    </source>
</evidence>
<dbReference type="RefSeq" id="WP_265580795.1">
    <property type="nucleotide sequence ID" value="NZ_CP036172.1"/>
</dbReference>
<sequence length="114" mass="12915">MKDDRLYLIHILECAGRIESYTRGGREAFMASPMVQDAVIRNFEIIGEAVKQVSEQVKEKRPDVPWRAIAGLRDILIHRYMGVDLDAVWDVVEQDLPALKRAVAEILATLQQGP</sequence>
<dbReference type="InterPro" id="IPR051813">
    <property type="entry name" value="HepT_RNase_toxin"/>
</dbReference>
<evidence type="ECO:0000313" key="7">
    <source>
        <dbReference type="EMBL" id="QSZ67878.1"/>
    </source>
</evidence>
<dbReference type="Pfam" id="PF01934">
    <property type="entry name" value="HepT-like"/>
    <property type="match status" value="1"/>
</dbReference>
<protein>
    <submittedName>
        <fullName evidence="7">DUF86 domain-containing protein</fullName>
    </submittedName>
</protein>
<comment type="similarity">
    <text evidence="6">Belongs to the HepT RNase toxin family.</text>
</comment>
<organism evidence="7 8">
    <name type="scientific">Methanofollis aquaemaris</name>
    <dbReference type="NCBI Taxonomy" id="126734"/>
    <lineage>
        <taxon>Archaea</taxon>
        <taxon>Methanobacteriati</taxon>
        <taxon>Methanobacteriota</taxon>
        <taxon>Stenosarchaea group</taxon>
        <taxon>Methanomicrobia</taxon>
        <taxon>Methanomicrobiales</taxon>
        <taxon>Methanomicrobiaceae</taxon>
        <taxon>Methanofollis</taxon>
    </lineage>
</organism>
<keyword evidence="8" id="KW-1185">Reference proteome</keyword>
<evidence type="ECO:0000256" key="3">
    <source>
        <dbReference type="ARBA" id="ARBA00022722"/>
    </source>
</evidence>
<reference evidence="7" key="1">
    <citation type="journal article" date="2001" name="Int. J. Syst. Evol. Microbiol.">
        <title>Methanofollis aquaemaris sp. nov., a methanogen isolated from an aquaculture fish pond.</title>
        <authorList>
            <person name="Lai M.C."/>
            <person name="Chen S.C."/>
        </authorList>
    </citation>
    <scope>NUCLEOTIDE SEQUENCE</scope>
    <source>
        <strain evidence="7">N2F9704</strain>
    </source>
</reference>
<dbReference type="AlphaFoldDB" id="A0A8A3S6V9"/>
<proteinExistence type="inferred from homology"/>
<keyword evidence="1" id="KW-0597">Phosphoprotein</keyword>
<dbReference type="GO" id="GO:0004540">
    <property type="term" value="F:RNA nuclease activity"/>
    <property type="evidence" value="ECO:0007669"/>
    <property type="project" value="InterPro"/>
</dbReference>
<evidence type="ECO:0000256" key="6">
    <source>
        <dbReference type="ARBA" id="ARBA00024207"/>
    </source>
</evidence>
<name>A0A8A3S6V9_9EURY</name>
<dbReference type="GO" id="GO:0016787">
    <property type="term" value="F:hydrolase activity"/>
    <property type="evidence" value="ECO:0007669"/>
    <property type="project" value="UniProtKB-KW"/>
</dbReference>
<keyword evidence="5" id="KW-0378">Hydrolase</keyword>
<dbReference type="InterPro" id="IPR037038">
    <property type="entry name" value="HepT-like_sf"/>
</dbReference>
<accession>A0A8A3S6V9</accession>
<evidence type="ECO:0000256" key="1">
    <source>
        <dbReference type="ARBA" id="ARBA00022553"/>
    </source>
</evidence>
<dbReference type="EMBL" id="CP036172">
    <property type="protein sequence ID" value="QSZ67878.1"/>
    <property type="molecule type" value="Genomic_DNA"/>
</dbReference>